<comment type="caution">
    <text evidence="5">The sequence shown here is derived from an EMBL/GenBank/DDBJ whole genome shotgun (WGS) entry which is preliminary data.</text>
</comment>
<dbReference type="Gene3D" id="3.40.30.120">
    <property type="match status" value="1"/>
</dbReference>
<dbReference type="InterPro" id="IPR050641">
    <property type="entry name" value="RIFMO-like"/>
</dbReference>
<dbReference type="PANTHER" id="PTHR43004">
    <property type="entry name" value="TRK SYSTEM POTASSIUM UPTAKE PROTEIN"/>
    <property type="match status" value="1"/>
</dbReference>
<keyword evidence="5" id="KW-0560">Oxidoreductase</keyword>
<dbReference type="NCBIfam" id="NF004780">
    <property type="entry name" value="PRK06126.1"/>
    <property type="match status" value="1"/>
</dbReference>
<keyword evidence="3" id="KW-0274">FAD</keyword>
<evidence type="ECO:0000256" key="2">
    <source>
        <dbReference type="ARBA" id="ARBA00022630"/>
    </source>
</evidence>
<evidence type="ECO:0000313" key="5">
    <source>
        <dbReference type="EMBL" id="MDR9896403.1"/>
    </source>
</evidence>
<dbReference type="Gene3D" id="3.30.9.10">
    <property type="entry name" value="D-Amino Acid Oxidase, subunit A, domain 2"/>
    <property type="match status" value="1"/>
</dbReference>
<dbReference type="PRINTS" id="PR00420">
    <property type="entry name" value="RNGMNOXGNASE"/>
</dbReference>
<evidence type="ECO:0000259" key="4">
    <source>
        <dbReference type="Pfam" id="PF01494"/>
    </source>
</evidence>
<dbReference type="GO" id="GO:0016709">
    <property type="term" value="F:oxidoreductase activity, acting on paired donors, with incorporation or reduction of molecular oxygen, NAD(P)H as one donor, and incorporation of one atom of oxygen"/>
    <property type="evidence" value="ECO:0007669"/>
    <property type="project" value="UniProtKB-ARBA"/>
</dbReference>
<keyword evidence="6" id="KW-1185">Reference proteome</keyword>
<dbReference type="AlphaFoldDB" id="A0AAP5MAX5"/>
<dbReference type="Pfam" id="PF21274">
    <property type="entry name" value="Rng_hyd_C"/>
    <property type="match status" value="1"/>
</dbReference>
<proteinExistence type="predicted"/>
<feature type="domain" description="FAD-binding" evidence="4">
    <location>
        <begin position="6"/>
        <end position="355"/>
    </location>
</feature>
<accession>A0AAP5MAX5</accession>
<dbReference type="Pfam" id="PF01494">
    <property type="entry name" value="FAD_binding_3"/>
    <property type="match status" value="1"/>
</dbReference>
<comment type="cofactor">
    <cofactor evidence="1">
        <name>FAD</name>
        <dbReference type="ChEBI" id="CHEBI:57692"/>
    </cofactor>
</comment>
<dbReference type="PANTHER" id="PTHR43004:SF19">
    <property type="entry name" value="BINDING MONOOXYGENASE, PUTATIVE (JCVI)-RELATED"/>
    <property type="match status" value="1"/>
</dbReference>
<protein>
    <submittedName>
        <fullName evidence="5">FAD-dependent monooxygenase</fullName>
    </submittedName>
</protein>
<evidence type="ECO:0000256" key="1">
    <source>
        <dbReference type="ARBA" id="ARBA00001974"/>
    </source>
</evidence>
<dbReference type="InterPro" id="IPR002938">
    <property type="entry name" value="FAD-bd"/>
</dbReference>
<dbReference type="EMBL" id="JAALHA020000008">
    <property type="protein sequence ID" value="MDR9896403.1"/>
    <property type="molecule type" value="Genomic_DNA"/>
</dbReference>
<organism evidence="5 6">
    <name type="scientific">Aetokthonos hydrillicola Thurmond2011</name>
    <dbReference type="NCBI Taxonomy" id="2712845"/>
    <lineage>
        <taxon>Bacteria</taxon>
        <taxon>Bacillati</taxon>
        <taxon>Cyanobacteriota</taxon>
        <taxon>Cyanophyceae</taxon>
        <taxon>Nostocales</taxon>
        <taxon>Hapalosiphonaceae</taxon>
        <taxon>Aetokthonos</taxon>
    </lineage>
</organism>
<gene>
    <name evidence="5" type="ORF">G7B40_017825</name>
</gene>
<evidence type="ECO:0000313" key="6">
    <source>
        <dbReference type="Proteomes" id="UP000667802"/>
    </source>
</evidence>
<evidence type="ECO:0000256" key="3">
    <source>
        <dbReference type="ARBA" id="ARBA00022827"/>
    </source>
</evidence>
<keyword evidence="2" id="KW-0285">Flavoprotein</keyword>
<dbReference type="InterPro" id="IPR036188">
    <property type="entry name" value="FAD/NAD-bd_sf"/>
</dbReference>
<sequence length="534" mass="59625">MNDILETDVLIIGGGPVGLALAVELRYQGIDCILIEQTDGEVTDPKVSTVGPRSMEFCRRWGIAQQIRDAGWPANHTLDIAWVTSVGGHEIYRVHFPCYAERSLPDYSPELEQVCPQNWFAPVFLNHLGQYPQGSLRLLSRLDSFEQTNDGVIAQVTNLEKESKEVIHARYMVACDGARSMVRKACGVEAPTFHSTQVFQSVVFKAPELASQLGLHNAMVFYLVNPTIQEPLRAVDGNSLYRLILKPQQDGQMRDANEAIRAAISIDTPIEIVSNMQWRLTHRVADHFRSGRVFFVGDSAHTLSPSGGFGMNTGIGDAVDLGWKLAATLKGWAPPELLNTYEIERRPIAVRNMEEANANLQRTQKRAIPPIIMQDSPEGEQLRSSMAEGMERSNVKREFDAPGVHFGFRYESPVVIPDEATPPGDDPHQWKQSSYPGCRAPHAWLEPGKSTLDLFGHGFVLMCFDSSLQEVESFVNACQQKRVPIISQHSENPEIAKLYERSYVLVRPDGHVAWRGNTLPKEPTALIDRVRGCF</sequence>
<dbReference type="SUPFAM" id="SSF51905">
    <property type="entry name" value="FAD/NAD(P)-binding domain"/>
    <property type="match status" value="1"/>
</dbReference>
<name>A0AAP5MAX5_9CYAN</name>
<dbReference type="Gene3D" id="3.50.50.60">
    <property type="entry name" value="FAD/NAD(P)-binding domain"/>
    <property type="match status" value="1"/>
</dbReference>
<dbReference type="GO" id="GO:0071949">
    <property type="term" value="F:FAD binding"/>
    <property type="evidence" value="ECO:0007669"/>
    <property type="project" value="InterPro"/>
</dbReference>
<keyword evidence="5" id="KW-0503">Monooxygenase</keyword>
<dbReference type="Proteomes" id="UP000667802">
    <property type="component" value="Unassembled WGS sequence"/>
</dbReference>
<dbReference type="RefSeq" id="WP_208339245.1">
    <property type="nucleotide sequence ID" value="NZ_CAWQFN010000502.1"/>
</dbReference>
<reference evidence="6" key="1">
    <citation type="journal article" date="2021" name="Science">
        <title>Hunting the eagle killer: A cyanobacterial neurotoxin causes vacuolar myelinopathy.</title>
        <authorList>
            <person name="Breinlinger S."/>
            <person name="Phillips T.J."/>
            <person name="Haram B.N."/>
            <person name="Mares J."/>
            <person name="Martinez Yerena J.A."/>
            <person name="Hrouzek P."/>
            <person name="Sobotka R."/>
            <person name="Henderson W.M."/>
            <person name="Schmieder P."/>
            <person name="Williams S.M."/>
            <person name="Lauderdale J.D."/>
            <person name="Wilde H.D."/>
            <person name="Gerrin W."/>
            <person name="Kust A."/>
            <person name="Washington J.W."/>
            <person name="Wagner C."/>
            <person name="Geier B."/>
            <person name="Liebeke M."/>
            <person name="Enke H."/>
            <person name="Niedermeyer T.H.J."/>
            <person name="Wilde S.B."/>
        </authorList>
    </citation>
    <scope>NUCLEOTIDE SEQUENCE [LARGE SCALE GENOMIC DNA]</scope>
    <source>
        <strain evidence="6">Thurmond2011</strain>
    </source>
</reference>